<dbReference type="eggNOG" id="ENOG502S27H">
    <property type="taxonomic scope" value="Eukaryota"/>
</dbReference>
<gene>
    <name evidence="3" type="ORF">COCHEDRAFT_1204836</name>
</gene>
<dbReference type="EMBL" id="KB445578">
    <property type="protein sequence ID" value="EMD90285.1"/>
    <property type="molecule type" value="Genomic_DNA"/>
</dbReference>
<feature type="compositionally biased region" description="Polar residues" evidence="2">
    <location>
        <begin position="28"/>
        <end position="45"/>
    </location>
</feature>
<dbReference type="Proteomes" id="UP000016936">
    <property type="component" value="Unassembled WGS sequence"/>
</dbReference>
<evidence type="ECO:0000256" key="2">
    <source>
        <dbReference type="SAM" id="MobiDB-lite"/>
    </source>
</evidence>
<dbReference type="HOGENOM" id="CLU_306558_0_0_1"/>
<keyword evidence="1" id="KW-0175">Coiled coil</keyword>
<keyword evidence="4" id="KW-1185">Reference proteome</keyword>
<feature type="region of interest" description="Disordered" evidence="2">
    <location>
        <begin position="111"/>
        <end position="196"/>
    </location>
</feature>
<accession>M2SY34</accession>
<evidence type="ECO:0000313" key="3">
    <source>
        <dbReference type="EMBL" id="EMD90285.1"/>
    </source>
</evidence>
<evidence type="ECO:0000313" key="4">
    <source>
        <dbReference type="Proteomes" id="UP000016936"/>
    </source>
</evidence>
<feature type="compositionally biased region" description="Polar residues" evidence="2">
    <location>
        <begin position="1003"/>
        <end position="1013"/>
    </location>
</feature>
<feature type="coiled-coil region" evidence="1">
    <location>
        <begin position="292"/>
        <end position="322"/>
    </location>
</feature>
<name>M2SY34_COCH5</name>
<protein>
    <submittedName>
        <fullName evidence="3">Uncharacterized protein</fullName>
    </submittedName>
</protein>
<proteinExistence type="predicted"/>
<sequence>MKQASAMAYLTMRYFRANSREGSRGDNTRLTPTTDEVLGQTNKQSSRQRRRARNIAQHILPPIAPPYPSIPYELTDIPIAMSTDDALPWTTSRCNRLLRPLSSKLAKLRKELERPRPTNTESRNISSAFATKGSPQKTTNFTRPAHKPRGFEKARDPDWRPGVKSGAAKKTTYGARGRGRPAPRRGSPDTTRNVSRPGEIAFTPLISRMGGQLHSSPQMPISPLRKIPKNRGPLLVNLVLPAADVPRDVHKLVQGTLEAYANLLQATSTGNEPTRKGTRSLMGACLRKLPAYIELEEHFAKLDRLEEEAEEEGRDIANEIYEQLETHFEQAPGLGWRHFRQVVRTHATKLIYDAIADEILSLKDALMLVTHCLNAYAWEEAEQLLLAYAPLLESITIPINTRANLFDVQRSPFLHAVKAFVHHTGRHRLLYDILEHMVALELLPLEWLATDSMRPVWDRLVRSISENDARTLPSVCRFFETVAFASMGLPDYRLLEDEVTGSVYRRFVPSSRLELRQALDTTFSSLLTVLCSITLVNNSRNDDAGQMTAKRVTRVLDAVVVAIATRQDIKDELDLLGADTNDVQVMAQRGIWITFASCLLHLESCLSDPTVVSLDTAGSVGVINWIASQYSSKDINFASIFGPLPSLVSSTARGTGRIWQDDGFDQLQRFVTALISVSGCRLPHKLWTLKRIALESALEFAHGTGDAEHMAFARKVEKKMQTQGRLIIMQSPAKNDSPATGGGFRWEEGIGEWVTCTPFVKQNPKRQIDKPVRALELLPTPVQSEEEREDVSEVEDELASSVPTTPAWEATTFDCADEDDTGPQSSPIKKRQRTSTSSLGKRARAPSPKVVIPVKRTHMTPPDTPPVRFYADLPEEKGTSSRRSCRFRHQTNALPSRSRPKRSRASLESGLRDVKMPTYAEQALDLDLSSSASDTDASSPSQQDSETEAEQPNTRCSSQTRRRSTRNTCAPSSPGRDEPGKTLARSRSSLRTKNREKSLPPANRSNSQRTASRTRPVLQKSYHDDSEDELSFY</sequence>
<feature type="compositionally biased region" description="Polar residues" evidence="2">
    <location>
        <begin position="117"/>
        <end position="142"/>
    </location>
</feature>
<dbReference type="OrthoDB" id="4159838at2759"/>
<feature type="region of interest" description="Disordered" evidence="2">
    <location>
        <begin position="20"/>
        <end position="51"/>
    </location>
</feature>
<reference evidence="4" key="2">
    <citation type="journal article" date="2013" name="PLoS Genet.">
        <title>Comparative genome structure, secondary metabolite, and effector coding capacity across Cochliobolus pathogens.</title>
        <authorList>
            <person name="Condon B.J."/>
            <person name="Leng Y."/>
            <person name="Wu D."/>
            <person name="Bushley K.E."/>
            <person name="Ohm R.A."/>
            <person name="Otillar R."/>
            <person name="Martin J."/>
            <person name="Schackwitz W."/>
            <person name="Grimwood J."/>
            <person name="MohdZainudin N."/>
            <person name="Xue C."/>
            <person name="Wang R."/>
            <person name="Manning V.A."/>
            <person name="Dhillon B."/>
            <person name="Tu Z.J."/>
            <person name="Steffenson B.J."/>
            <person name="Salamov A."/>
            <person name="Sun H."/>
            <person name="Lowry S."/>
            <person name="LaButti K."/>
            <person name="Han J."/>
            <person name="Copeland A."/>
            <person name="Lindquist E."/>
            <person name="Barry K."/>
            <person name="Schmutz J."/>
            <person name="Baker S.E."/>
            <person name="Ciuffetti L.M."/>
            <person name="Grigoriev I.V."/>
            <person name="Zhong S."/>
            <person name="Turgeon B.G."/>
        </authorList>
    </citation>
    <scope>NUCLEOTIDE SEQUENCE [LARGE SCALE GENOMIC DNA]</scope>
    <source>
        <strain evidence="4">C5 / ATCC 48332 / race O</strain>
    </source>
</reference>
<feature type="compositionally biased region" description="Basic and acidic residues" evidence="2">
    <location>
        <begin position="149"/>
        <end position="161"/>
    </location>
</feature>
<feature type="compositionally biased region" description="Low complexity" evidence="2">
    <location>
        <begin position="922"/>
        <end position="944"/>
    </location>
</feature>
<organism evidence="3 4">
    <name type="scientific">Cochliobolus heterostrophus (strain C5 / ATCC 48332 / race O)</name>
    <name type="common">Southern corn leaf blight fungus</name>
    <name type="synonym">Bipolaris maydis</name>
    <dbReference type="NCBI Taxonomy" id="701091"/>
    <lineage>
        <taxon>Eukaryota</taxon>
        <taxon>Fungi</taxon>
        <taxon>Dikarya</taxon>
        <taxon>Ascomycota</taxon>
        <taxon>Pezizomycotina</taxon>
        <taxon>Dothideomycetes</taxon>
        <taxon>Pleosporomycetidae</taxon>
        <taxon>Pleosporales</taxon>
        <taxon>Pleosporineae</taxon>
        <taxon>Pleosporaceae</taxon>
        <taxon>Bipolaris</taxon>
    </lineage>
</organism>
<reference evidence="3 4" key="1">
    <citation type="journal article" date="2012" name="PLoS Pathog.">
        <title>Diverse lifestyles and strategies of plant pathogenesis encoded in the genomes of eighteen Dothideomycetes fungi.</title>
        <authorList>
            <person name="Ohm R.A."/>
            <person name="Feau N."/>
            <person name="Henrissat B."/>
            <person name="Schoch C.L."/>
            <person name="Horwitz B.A."/>
            <person name="Barry K.W."/>
            <person name="Condon B.J."/>
            <person name="Copeland A.C."/>
            <person name="Dhillon B."/>
            <person name="Glaser F."/>
            <person name="Hesse C.N."/>
            <person name="Kosti I."/>
            <person name="LaButti K."/>
            <person name="Lindquist E.A."/>
            <person name="Lucas S."/>
            <person name="Salamov A.A."/>
            <person name="Bradshaw R.E."/>
            <person name="Ciuffetti L."/>
            <person name="Hamelin R.C."/>
            <person name="Kema G.H.J."/>
            <person name="Lawrence C."/>
            <person name="Scott J.A."/>
            <person name="Spatafora J.W."/>
            <person name="Turgeon B.G."/>
            <person name="de Wit P.J.G.M."/>
            <person name="Zhong S."/>
            <person name="Goodwin S.B."/>
            <person name="Grigoriev I.V."/>
        </authorList>
    </citation>
    <scope>NUCLEOTIDE SEQUENCE [LARGE SCALE GENOMIC DNA]</scope>
    <source>
        <strain evidence="4">C5 / ATCC 48332 / race O</strain>
    </source>
</reference>
<feature type="compositionally biased region" description="Acidic residues" evidence="2">
    <location>
        <begin position="784"/>
        <end position="798"/>
    </location>
</feature>
<dbReference type="OMA" id="CGMHISR"/>
<feature type="region of interest" description="Disordered" evidence="2">
    <location>
        <begin position="778"/>
        <end position="1033"/>
    </location>
</feature>
<dbReference type="AlphaFoldDB" id="M2SY34"/>
<evidence type="ECO:0000256" key="1">
    <source>
        <dbReference type="SAM" id="Coils"/>
    </source>
</evidence>